<keyword evidence="2" id="KW-1185">Reference proteome</keyword>
<evidence type="ECO:0000313" key="2">
    <source>
        <dbReference type="Proteomes" id="UP001054837"/>
    </source>
</evidence>
<accession>A0AAV4UVJ6</accession>
<name>A0AAV4UVJ6_9ARAC</name>
<dbReference type="GO" id="GO:0003676">
    <property type="term" value="F:nucleic acid binding"/>
    <property type="evidence" value="ECO:0007669"/>
    <property type="project" value="InterPro"/>
</dbReference>
<protein>
    <recommendedName>
        <fullName evidence="3">Tc1-like transposase DDE domain-containing protein</fullName>
    </recommendedName>
</protein>
<organism evidence="1 2">
    <name type="scientific">Caerostris darwini</name>
    <dbReference type="NCBI Taxonomy" id="1538125"/>
    <lineage>
        <taxon>Eukaryota</taxon>
        <taxon>Metazoa</taxon>
        <taxon>Ecdysozoa</taxon>
        <taxon>Arthropoda</taxon>
        <taxon>Chelicerata</taxon>
        <taxon>Arachnida</taxon>
        <taxon>Araneae</taxon>
        <taxon>Araneomorphae</taxon>
        <taxon>Entelegynae</taxon>
        <taxon>Araneoidea</taxon>
        <taxon>Araneidae</taxon>
        <taxon>Caerostris</taxon>
    </lineage>
</organism>
<gene>
    <name evidence="1" type="primary">B5V51_2077</name>
    <name evidence="1" type="ORF">CDAR_541961</name>
</gene>
<dbReference type="Gene3D" id="3.30.420.10">
    <property type="entry name" value="Ribonuclease H-like superfamily/Ribonuclease H"/>
    <property type="match status" value="1"/>
</dbReference>
<dbReference type="EMBL" id="BPLQ01011939">
    <property type="protein sequence ID" value="GIY61429.1"/>
    <property type="molecule type" value="Genomic_DNA"/>
</dbReference>
<dbReference type="AlphaFoldDB" id="A0AAV4UVJ6"/>
<evidence type="ECO:0008006" key="3">
    <source>
        <dbReference type="Google" id="ProtNLM"/>
    </source>
</evidence>
<comment type="caution">
    <text evidence="1">The sequence shown here is derived from an EMBL/GenBank/DDBJ whole genome shotgun (WGS) entry which is preliminary data.</text>
</comment>
<dbReference type="Proteomes" id="UP001054837">
    <property type="component" value="Unassembled WGS sequence"/>
</dbReference>
<evidence type="ECO:0000313" key="1">
    <source>
        <dbReference type="EMBL" id="GIY61429.1"/>
    </source>
</evidence>
<sequence length="104" mass="11678">MHDGATCHRAKTASKSLGNKSINVLDWPGNSLDMNSIENVWELMTHEISNNKATITTKQELIEKLIDICHCNARLQEVVKSCSDSFLPQRIAAVIKTKGRHTKY</sequence>
<reference evidence="1 2" key="1">
    <citation type="submission" date="2021-06" db="EMBL/GenBank/DDBJ databases">
        <title>Caerostris darwini draft genome.</title>
        <authorList>
            <person name="Kono N."/>
            <person name="Arakawa K."/>
        </authorList>
    </citation>
    <scope>NUCLEOTIDE SEQUENCE [LARGE SCALE GENOMIC DNA]</scope>
</reference>
<dbReference type="InterPro" id="IPR036397">
    <property type="entry name" value="RNaseH_sf"/>
</dbReference>
<proteinExistence type="predicted"/>